<dbReference type="RefSeq" id="WP_125577496.1">
    <property type="nucleotide sequence ID" value="NZ_JBHTOF010000103.1"/>
</dbReference>
<evidence type="ECO:0000259" key="1">
    <source>
        <dbReference type="SMART" id="SM00849"/>
    </source>
</evidence>
<organism evidence="2 3">
    <name type="scientific">Lapidilactobacillus mulanensis</name>
    <dbReference type="NCBI Taxonomy" id="2485999"/>
    <lineage>
        <taxon>Bacteria</taxon>
        <taxon>Bacillati</taxon>
        <taxon>Bacillota</taxon>
        <taxon>Bacilli</taxon>
        <taxon>Lactobacillales</taxon>
        <taxon>Lactobacillaceae</taxon>
        <taxon>Lapidilactobacillus</taxon>
    </lineage>
</organism>
<dbReference type="Proteomes" id="UP001597244">
    <property type="component" value="Unassembled WGS sequence"/>
</dbReference>
<evidence type="ECO:0000313" key="3">
    <source>
        <dbReference type="Proteomes" id="UP001597244"/>
    </source>
</evidence>
<proteinExistence type="predicted"/>
<dbReference type="PANTHER" id="PTHR47619">
    <property type="entry name" value="METALLO-HYDROLASE YYCJ-RELATED"/>
    <property type="match status" value="1"/>
</dbReference>
<protein>
    <submittedName>
        <fullName evidence="2">MBL fold metallo-hydrolase</fullName>
    </submittedName>
</protein>
<dbReference type="PANTHER" id="PTHR47619:SF1">
    <property type="entry name" value="EXODEOXYRIBONUCLEASE WALJ"/>
    <property type="match status" value="1"/>
</dbReference>
<dbReference type="InterPro" id="IPR052533">
    <property type="entry name" value="WalJ/YycJ-like"/>
</dbReference>
<sequence length="237" mass="26405">MIGITVFGSGSSGNCYCLDNGTSQLLIETGIPYKKVAPKMGFDFTRVTGVLISHEHGDHSKYLNQFLQHTNSNIYMTSGTAGVLNIDDSYNYRIKAVKPLVDTVIGDWKVTPFSVEHDAAEPVGFLIESGGDKLIYVTDTYYVKYKFKGITRMMVEMNYSAEIAAKNTTDGVLNRSLEKRILTSHFEMDNSLSFIKANMSLTLRDVLLIHISKTNGDPELFQHKVQELTGVPVYIAK</sequence>
<reference evidence="3" key="1">
    <citation type="journal article" date="2019" name="Int. J. Syst. Evol. Microbiol.">
        <title>The Global Catalogue of Microorganisms (GCM) 10K type strain sequencing project: providing services to taxonomists for standard genome sequencing and annotation.</title>
        <authorList>
            <consortium name="The Broad Institute Genomics Platform"/>
            <consortium name="The Broad Institute Genome Sequencing Center for Infectious Disease"/>
            <person name="Wu L."/>
            <person name="Ma J."/>
        </authorList>
    </citation>
    <scope>NUCLEOTIDE SEQUENCE [LARGE SCALE GENOMIC DNA]</scope>
    <source>
        <strain evidence="3">CCM 8951</strain>
    </source>
</reference>
<dbReference type="Gene3D" id="3.60.15.10">
    <property type="entry name" value="Ribonuclease Z/Hydroxyacylglutathione hydrolase-like"/>
    <property type="match status" value="1"/>
</dbReference>
<dbReference type="SMART" id="SM00849">
    <property type="entry name" value="Lactamase_B"/>
    <property type="match status" value="1"/>
</dbReference>
<dbReference type="InterPro" id="IPR036866">
    <property type="entry name" value="RibonucZ/Hydroxyglut_hydro"/>
</dbReference>
<gene>
    <name evidence="2" type="ORF">ACFQ4L_10520</name>
</gene>
<dbReference type="Pfam" id="PF12706">
    <property type="entry name" value="Lactamase_B_2"/>
    <property type="match status" value="1"/>
</dbReference>
<evidence type="ECO:0000313" key="2">
    <source>
        <dbReference type="EMBL" id="MFD1466495.1"/>
    </source>
</evidence>
<name>A0ABW4DU55_9LACO</name>
<accession>A0ABW4DU55</accession>
<dbReference type="EMBL" id="JBHTOF010000103">
    <property type="protein sequence ID" value="MFD1466495.1"/>
    <property type="molecule type" value="Genomic_DNA"/>
</dbReference>
<dbReference type="InterPro" id="IPR001279">
    <property type="entry name" value="Metallo-B-lactamas"/>
</dbReference>
<dbReference type="SUPFAM" id="SSF56281">
    <property type="entry name" value="Metallo-hydrolase/oxidoreductase"/>
    <property type="match status" value="1"/>
</dbReference>
<keyword evidence="3" id="KW-1185">Reference proteome</keyword>
<comment type="caution">
    <text evidence="2">The sequence shown here is derived from an EMBL/GenBank/DDBJ whole genome shotgun (WGS) entry which is preliminary data.</text>
</comment>
<feature type="domain" description="Metallo-beta-lactamase" evidence="1">
    <location>
        <begin position="12"/>
        <end position="185"/>
    </location>
</feature>